<evidence type="ECO:0000256" key="1">
    <source>
        <dbReference type="ARBA" id="ARBA00023015"/>
    </source>
</evidence>
<dbReference type="Proteomes" id="UP001500731">
    <property type="component" value="Unassembled WGS sequence"/>
</dbReference>
<sequence length="332" mass="34888">MNRRLTIHDVARAAGVSVATVSKAINGRDGVSPSTLEHVQEVVAQLGYESSLVATSMRRRRTDVIGVLVAEFEPFAVQLLQGVSAALQGTRFDVLAYAGSVSAGEHLGWERRSLSRLGGTLIDGAILVTPTTTPAEATVPLVAIDPHAGPDGPASVSVRNAEGALAVTTHLIALGHRRIAHLRGRTDLESAHQREEGYRRALEAAGIAFDPALVVDGGYRAATSTAGAHALLDLAVPPTAVFAANDLSGIEMIRVATERGLRIPEDLSVVGFDDVPEAAAHVPQLTTVRQPLAAMGAEAVRLLLAMLEGGPLEHVRMPAELIVRASTTPPRR</sequence>
<keyword evidence="1" id="KW-0805">Transcription regulation</keyword>
<keyword evidence="3" id="KW-0804">Transcription</keyword>
<reference evidence="6" key="1">
    <citation type="journal article" date="2019" name="Int. J. Syst. Evol. Microbiol.">
        <title>The Global Catalogue of Microorganisms (GCM) 10K type strain sequencing project: providing services to taxonomists for standard genome sequencing and annotation.</title>
        <authorList>
            <consortium name="The Broad Institute Genomics Platform"/>
            <consortium name="The Broad Institute Genome Sequencing Center for Infectious Disease"/>
            <person name="Wu L."/>
            <person name="Ma J."/>
        </authorList>
    </citation>
    <scope>NUCLEOTIDE SEQUENCE [LARGE SCALE GENOMIC DNA]</scope>
    <source>
        <strain evidence="6">JCM 17839</strain>
    </source>
</reference>
<dbReference type="InterPro" id="IPR010982">
    <property type="entry name" value="Lambda_DNA-bd_dom_sf"/>
</dbReference>
<dbReference type="SUPFAM" id="SSF47413">
    <property type="entry name" value="lambda repressor-like DNA-binding domains"/>
    <property type="match status" value="1"/>
</dbReference>
<dbReference type="Pfam" id="PF13377">
    <property type="entry name" value="Peripla_BP_3"/>
    <property type="match status" value="1"/>
</dbReference>
<dbReference type="PROSITE" id="PS00356">
    <property type="entry name" value="HTH_LACI_1"/>
    <property type="match status" value="1"/>
</dbReference>
<evidence type="ECO:0000313" key="6">
    <source>
        <dbReference type="Proteomes" id="UP001500731"/>
    </source>
</evidence>
<gene>
    <name evidence="5" type="ORF">GCM10023171_27410</name>
</gene>
<dbReference type="RefSeq" id="WP_345187874.1">
    <property type="nucleotide sequence ID" value="NZ_BAABGP010000018.1"/>
</dbReference>
<dbReference type="PRINTS" id="PR00036">
    <property type="entry name" value="HTHLACI"/>
</dbReference>
<dbReference type="SMART" id="SM00354">
    <property type="entry name" value="HTH_LACI"/>
    <property type="match status" value="1"/>
</dbReference>
<keyword evidence="2 5" id="KW-0238">DNA-binding</keyword>
<dbReference type="Gene3D" id="1.10.260.40">
    <property type="entry name" value="lambda repressor-like DNA-binding domains"/>
    <property type="match status" value="1"/>
</dbReference>
<comment type="caution">
    <text evidence="5">The sequence shown here is derived from an EMBL/GenBank/DDBJ whole genome shotgun (WGS) entry which is preliminary data.</text>
</comment>
<dbReference type="InterPro" id="IPR046335">
    <property type="entry name" value="LacI/GalR-like_sensor"/>
</dbReference>
<evidence type="ECO:0000259" key="4">
    <source>
        <dbReference type="PROSITE" id="PS50932"/>
    </source>
</evidence>
<organism evidence="5 6">
    <name type="scientific">Microbacterium panaciterrae</name>
    <dbReference type="NCBI Taxonomy" id="985759"/>
    <lineage>
        <taxon>Bacteria</taxon>
        <taxon>Bacillati</taxon>
        <taxon>Actinomycetota</taxon>
        <taxon>Actinomycetes</taxon>
        <taxon>Micrococcales</taxon>
        <taxon>Microbacteriaceae</taxon>
        <taxon>Microbacterium</taxon>
    </lineage>
</organism>
<protein>
    <submittedName>
        <fullName evidence="5">LacI family DNA-binding transcriptional regulator</fullName>
    </submittedName>
</protein>
<dbReference type="CDD" id="cd06267">
    <property type="entry name" value="PBP1_LacI_sugar_binding-like"/>
    <property type="match status" value="1"/>
</dbReference>
<evidence type="ECO:0000256" key="2">
    <source>
        <dbReference type="ARBA" id="ARBA00023125"/>
    </source>
</evidence>
<dbReference type="GO" id="GO:0003677">
    <property type="term" value="F:DNA binding"/>
    <property type="evidence" value="ECO:0007669"/>
    <property type="project" value="UniProtKB-KW"/>
</dbReference>
<dbReference type="InterPro" id="IPR000843">
    <property type="entry name" value="HTH_LacI"/>
</dbReference>
<dbReference type="InterPro" id="IPR028082">
    <property type="entry name" value="Peripla_BP_I"/>
</dbReference>
<dbReference type="SUPFAM" id="SSF53822">
    <property type="entry name" value="Periplasmic binding protein-like I"/>
    <property type="match status" value="1"/>
</dbReference>
<dbReference type="Pfam" id="PF00356">
    <property type="entry name" value="LacI"/>
    <property type="match status" value="1"/>
</dbReference>
<name>A0ABP8PM84_9MICO</name>
<feature type="domain" description="HTH lacI-type" evidence="4">
    <location>
        <begin position="5"/>
        <end position="59"/>
    </location>
</feature>
<accession>A0ABP8PM84</accession>
<dbReference type="PANTHER" id="PTHR30146">
    <property type="entry name" value="LACI-RELATED TRANSCRIPTIONAL REPRESSOR"/>
    <property type="match status" value="1"/>
</dbReference>
<keyword evidence="6" id="KW-1185">Reference proteome</keyword>
<evidence type="ECO:0000256" key="3">
    <source>
        <dbReference type="ARBA" id="ARBA00023163"/>
    </source>
</evidence>
<dbReference type="PANTHER" id="PTHR30146:SF109">
    <property type="entry name" value="HTH-TYPE TRANSCRIPTIONAL REGULATOR GALS"/>
    <property type="match status" value="1"/>
</dbReference>
<dbReference type="CDD" id="cd01392">
    <property type="entry name" value="HTH_LacI"/>
    <property type="match status" value="1"/>
</dbReference>
<dbReference type="Gene3D" id="3.40.50.2300">
    <property type="match status" value="2"/>
</dbReference>
<evidence type="ECO:0000313" key="5">
    <source>
        <dbReference type="EMBL" id="GAA4488255.1"/>
    </source>
</evidence>
<proteinExistence type="predicted"/>
<dbReference type="PROSITE" id="PS50932">
    <property type="entry name" value="HTH_LACI_2"/>
    <property type="match status" value="1"/>
</dbReference>
<dbReference type="EMBL" id="BAABGP010000018">
    <property type="protein sequence ID" value="GAA4488255.1"/>
    <property type="molecule type" value="Genomic_DNA"/>
</dbReference>